<dbReference type="Gene3D" id="2.30.30.40">
    <property type="entry name" value="SH3 Domains"/>
    <property type="match status" value="1"/>
</dbReference>
<gene>
    <name evidence="4" type="ORF">KI659_07270</name>
</gene>
<evidence type="ECO:0000313" key="5">
    <source>
        <dbReference type="Proteomes" id="UP001319104"/>
    </source>
</evidence>
<evidence type="ECO:0000256" key="2">
    <source>
        <dbReference type="SAM" id="SignalP"/>
    </source>
</evidence>
<dbReference type="EMBL" id="JAHCMY010000003">
    <property type="protein sequence ID" value="MBS9523813.1"/>
    <property type="molecule type" value="Genomic_DNA"/>
</dbReference>
<dbReference type="Pfam" id="PF08239">
    <property type="entry name" value="SH3_3"/>
    <property type="match status" value="1"/>
</dbReference>
<accession>A0AAP2CFT7</accession>
<dbReference type="SMART" id="SM00287">
    <property type="entry name" value="SH3b"/>
    <property type="match status" value="1"/>
</dbReference>
<dbReference type="InterPro" id="IPR003646">
    <property type="entry name" value="SH3-like_bac-type"/>
</dbReference>
<dbReference type="PROSITE" id="PS51781">
    <property type="entry name" value="SH3B"/>
    <property type="match status" value="1"/>
</dbReference>
<keyword evidence="5" id="KW-1185">Reference proteome</keyword>
<evidence type="ECO:0000259" key="3">
    <source>
        <dbReference type="PROSITE" id="PS51781"/>
    </source>
</evidence>
<reference evidence="4 5" key="1">
    <citation type="submission" date="2021-05" db="EMBL/GenBank/DDBJ databases">
        <authorList>
            <person name="Zhang Z.D."/>
            <person name="Osman G."/>
        </authorList>
    </citation>
    <scope>NUCLEOTIDE SEQUENCE [LARGE SCALE GENOMIC DNA]</scope>
    <source>
        <strain evidence="4 5">KCTC 32217</strain>
    </source>
</reference>
<feature type="chain" id="PRO_5042970997" evidence="2">
    <location>
        <begin position="25"/>
        <end position="288"/>
    </location>
</feature>
<proteinExistence type="predicted"/>
<dbReference type="AlphaFoldDB" id="A0AAP2CFT7"/>
<feature type="domain" description="SH3b" evidence="3">
    <location>
        <begin position="24"/>
        <end position="88"/>
    </location>
</feature>
<comment type="caution">
    <text evidence="4">The sequence shown here is derived from an EMBL/GenBank/DDBJ whole genome shotgun (WGS) entry which is preliminary data.</text>
</comment>
<sequence length="288" mass="32869">MKIQITFHRLLLAVFLMLSTSAIAQNYYVKSGNGINLRTGPGTHYPVVSTVPYNGEVKYLSDADGNWIRVDYHGQRGYVHSSNLSEEENKAQQNNTAQRQNNSTQSRNSINYQRNASAQQRQNTQRNYASRRYGYTTALGLRGGFTSGVSLKHFVNNNGALEFVVGSRWHGVSLTGMYQWHSSNALGVPGLSWEYGLGLRAGFYDGRYYYRHYYKKPCNNPNNPNCYTYYYNRDPGVRMLGVVGIGGLEYQFPSVPLTFSVDLMPHFYLPHYWGTFWDGSVSLRYVFK</sequence>
<evidence type="ECO:0000313" key="4">
    <source>
        <dbReference type="EMBL" id="MBS9523813.1"/>
    </source>
</evidence>
<feature type="region of interest" description="Disordered" evidence="1">
    <location>
        <begin position="84"/>
        <end position="108"/>
    </location>
</feature>
<feature type="signal peptide" evidence="2">
    <location>
        <begin position="1"/>
        <end position="24"/>
    </location>
</feature>
<keyword evidence="2" id="KW-0732">Signal</keyword>
<protein>
    <submittedName>
        <fullName evidence="4">SH3 domain-containing protein</fullName>
    </submittedName>
</protein>
<dbReference type="RefSeq" id="WP_213944699.1">
    <property type="nucleotide sequence ID" value="NZ_JAHCMY010000003.1"/>
</dbReference>
<name>A0AAP2CFT7_9BACT</name>
<evidence type="ECO:0000256" key="1">
    <source>
        <dbReference type="SAM" id="MobiDB-lite"/>
    </source>
</evidence>
<feature type="compositionally biased region" description="Low complexity" evidence="1">
    <location>
        <begin position="91"/>
        <end position="106"/>
    </location>
</feature>
<dbReference type="Proteomes" id="UP001319104">
    <property type="component" value="Unassembled WGS sequence"/>
</dbReference>
<organism evidence="4 5">
    <name type="scientific">Litoribacter ruber</name>
    <dbReference type="NCBI Taxonomy" id="702568"/>
    <lineage>
        <taxon>Bacteria</taxon>
        <taxon>Pseudomonadati</taxon>
        <taxon>Bacteroidota</taxon>
        <taxon>Cytophagia</taxon>
        <taxon>Cytophagales</taxon>
        <taxon>Cyclobacteriaceae</taxon>
        <taxon>Litoribacter</taxon>
    </lineage>
</organism>